<sequence length="56" mass="5780" precursor="true">MTGSYAAAGLLFLGLFLLGGAFSLFRQGDGNANMRVMSILLVLCAGMAIAGGVVRW</sequence>
<dbReference type="EMBL" id="CP001700">
    <property type="protein sequence ID" value="ACU74585.1"/>
    <property type="molecule type" value="Genomic_DNA"/>
</dbReference>
<protein>
    <submittedName>
        <fullName evidence="2">Uncharacterized protein</fullName>
    </submittedName>
</protein>
<keyword evidence="1" id="KW-0472">Membrane</keyword>
<keyword evidence="3" id="KW-1185">Reference proteome</keyword>
<dbReference type="HOGENOM" id="CLU_3005703_0_0_11"/>
<organism evidence="2 3">
    <name type="scientific">Catenulispora acidiphila (strain DSM 44928 / JCM 14897 / NBRC 102108 / NRRL B-24433 / ID139908)</name>
    <dbReference type="NCBI Taxonomy" id="479433"/>
    <lineage>
        <taxon>Bacteria</taxon>
        <taxon>Bacillati</taxon>
        <taxon>Actinomycetota</taxon>
        <taxon>Actinomycetes</taxon>
        <taxon>Catenulisporales</taxon>
        <taxon>Catenulisporaceae</taxon>
        <taxon>Catenulispora</taxon>
    </lineage>
</organism>
<keyword evidence="1" id="KW-0812">Transmembrane</keyword>
<evidence type="ECO:0000313" key="2">
    <source>
        <dbReference type="EMBL" id="ACU74585.1"/>
    </source>
</evidence>
<dbReference type="Proteomes" id="UP000000851">
    <property type="component" value="Chromosome"/>
</dbReference>
<keyword evidence="1" id="KW-1133">Transmembrane helix</keyword>
<dbReference type="KEGG" id="cai:Caci_5727"/>
<dbReference type="InParanoid" id="C7QCD7"/>
<gene>
    <name evidence="2" type="ordered locus">Caci_5727</name>
</gene>
<proteinExistence type="predicted"/>
<name>C7QCD7_CATAD</name>
<dbReference type="AlphaFoldDB" id="C7QCD7"/>
<feature type="transmembrane region" description="Helical" evidence="1">
    <location>
        <begin position="36"/>
        <end position="54"/>
    </location>
</feature>
<evidence type="ECO:0000256" key="1">
    <source>
        <dbReference type="SAM" id="Phobius"/>
    </source>
</evidence>
<dbReference type="STRING" id="479433.Caci_5727"/>
<accession>C7QCD7</accession>
<reference evidence="2 3" key="1">
    <citation type="journal article" date="2009" name="Stand. Genomic Sci.">
        <title>Complete genome sequence of Catenulispora acidiphila type strain (ID 139908).</title>
        <authorList>
            <person name="Copeland A."/>
            <person name="Lapidus A."/>
            <person name="Glavina Del Rio T."/>
            <person name="Nolan M."/>
            <person name="Lucas S."/>
            <person name="Chen F."/>
            <person name="Tice H."/>
            <person name="Cheng J.F."/>
            <person name="Bruce D."/>
            <person name="Goodwin L."/>
            <person name="Pitluck S."/>
            <person name="Mikhailova N."/>
            <person name="Pati A."/>
            <person name="Ivanova N."/>
            <person name="Mavromatis K."/>
            <person name="Chen A."/>
            <person name="Palaniappan K."/>
            <person name="Chain P."/>
            <person name="Land M."/>
            <person name="Hauser L."/>
            <person name="Chang Y.J."/>
            <person name="Jeffries C.D."/>
            <person name="Chertkov O."/>
            <person name="Brettin T."/>
            <person name="Detter J.C."/>
            <person name="Han C."/>
            <person name="Ali Z."/>
            <person name="Tindall B.J."/>
            <person name="Goker M."/>
            <person name="Bristow J."/>
            <person name="Eisen J.A."/>
            <person name="Markowitz V."/>
            <person name="Hugenholtz P."/>
            <person name="Kyrpides N.C."/>
            <person name="Klenk H.P."/>
        </authorList>
    </citation>
    <scope>NUCLEOTIDE SEQUENCE [LARGE SCALE GENOMIC DNA]</scope>
    <source>
        <strain evidence="3">DSM 44928 / JCM 14897 / NBRC 102108 / NRRL B-24433 / ID139908</strain>
    </source>
</reference>
<evidence type="ECO:0000313" key="3">
    <source>
        <dbReference type="Proteomes" id="UP000000851"/>
    </source>
</evidence>
<dbReference type="RefSeq" id="WP_015794314.1">
    <property type="nucleotide sequence ID" value="NC_013131.1"/>
</dbReference>